<gene>
    <name evidence="11" type="ORF">ENT99_07335</name>
    <name evidence="12" type="ORF">ENU31_03115</name>
</gene>
<comment type="function">
    <text evidence="7">Polynucleotide kinase that can phosphorylate the 5'-hydroxyl groups of both single-stranded RNA (ssRNA) and single-stranded DNA (ssDNA). Exhibits a strong preference for ssRNA.</text>
</comment>
<evidence type="ECO:0000313" key="11">
    <source>
        <dbReference type="EMBL" id="HFQ79488.1"/>
    </source>
</evidence>
<reference evidence="12" key="1">
    <citation type="journal article" date="2020" name="mSystems">
        <title>Genome- and Community-Level Interaction Insights into Carbon Utilization and Element Cycling Functions of Hydrothermarchaeota in Hydrothermal Sediment.</title>
        <authorList>
            <person name="Zhou Z."/>
            <person name="Liu Y."/>
            <person name="Xu W."/>
            <person name="Pan J."/>
            <person name="Luo Z.H."/>
            <person name="Li M."/>
        </authorList>
    </citation>
    <scope>NUCLEOTIDE SEQUENCE [LARGE SCALE GENOMIC DNA]</scope>
    <source>
        <strain evidence="11">SpSt-629</strain>
        <strain evidence="12">SpSt-658</strain>
    </source>
</reference>
<dbReference type="InterPro" id="IPR027417">
    <property type="entry name" value="P-loop_NTPase"/>
</dbReference>
<protein>
    <recommendedName>
        <fullName evidence="2">polynucleotide 5'-hydroxyl-kinase</fullName>
        <ecNumber evidence="2">2.7.1.78</ecNumber>
    </recommendedName>
</protein>
<name>A0A7C4D446_9CREN</name>
<comment type="caution">
    <text evidence="12">The sequence shown here is derived from an EMBL/GenBank/DDBJ whole genome shotgun (WGS) entry which is preliminary data.</text>
</comment>
<dbReference type="EMBL" id="DTCA01000099">
    <property type="protein sequence ID" value="HGM07383.1"/>
    <property type="molecule type" value="Genomic_DNA"/>
</dbReference>
<comment type="cofactor">
    <cofactor evidence="1">
        <name>a divalent metal cation</name>
        <dbReference type="ChEBI" id="CHEBI:60240"/>
    </cofactor>
</comment>
<dbReference type="InterPro" id="IPR045116">
    <property type="entry name" value="Clp1/Grc3"/>
</dbReference>
<evidence type="ECO:0000313" key="12">
    <source>
        <dbReference type="EMBL" id="HGM07383.1"/>
    </source>
</evidence>
<dbReference type="PANTHER" id="PTHR12755">
    <property type="entry name" value="CLEAVAGE/POLYADENYLATION FACTOR IA SUBUNIT CLP1P"/>
    <property type="match status" value="1"/>
</dbReference>
<evidence type="ECO:0000256" key="6">
    <source>
        <dbReference type="ARBA" id="ARBA00022840"/>
    </source>
</evidence>
<keyword evidence="6" id="KW-0067">ATP-binding</keyword>
<dbReference type="EMBL" id="DTAU01000139">
    <property type="protein sequence ID" value="HFQ79488.1"/>
    <property type="molecule type" value="Genomic_DNA"/>
</dbReference>
<comment type="catalytic activity">
    <reaction evidence="9">
        <text>a 5'-end dephospho-2'-deoxyribonucleoside-DNA + ATP = a 5'-end 5'-phospho-2'-deoxyribonucleoside-DNA + ADP + H(+)</text>
        <dbReference type="Rhea" id="RHEA:15669"/>
        <dbReference type="Rhea" id="RHEA-COMP:13180"/>
        <dbReference type="Rhea" id="RHEA-COMP:13184"/>
        <dbReference type="ChEBI" id="CHEBI:15378"/>
        <dbReference type="ChEBI" id="CHEBI:30616"/>
        <dbReference type="ChEBI" id="CHEBI:136412"/>
        <dbReference type="ChEBI" id="CHEBI:136416"/>
        <dbReference type="ChEBI" id="CHEBI:456216"/>
        <dbReference type="EC" id="2.7.1.78"/>
    </reaction>
</comment>
<sequence>MNLPIQPLSLQTRTELEKNSLIRVIGPAKLSVLEGVVRILGLNISRGESIVISRYRSYCVRAVTDSILNISLGEGGSIEKPKLGEEVIDEWESTAKTVAEKGGIAVIVGAVESGKTSFSTLLSNIALDLGLKPCIIDADIGQGDLAPPTFIGMKCMDRKVLWLREERCSSMRFVGYLSPSNPLAMARVITSVIDLVSEAKDLNRDPIIVNTDGWLGDVFSIEYKYTLIKSLKSNTVVVLGQEFCSVFQSAFRNTSIEVYCVPRPKVVKERDREDRRDLRKYNYQSWFNNAKRICLDMNSIAVIGLCLLNGVPSNSDELLELKKMLGIEVLHIARYTDVDIIAVPDEILVSREVLERISSGRRVFIVKPSSAKGLIAAVTDKNLRERGVAIVDDINFIEKKICVLTDYMGEIGGVIVGKVKIDEQWDDSIRFSKCIA</sequence>
<evidence type="ECO:0000256" key="3">
    <source>
        <dbReference type="ARBA" id="ARBA00022679"/>
    </source>
</evidence>
<evidence type="ECO:0000256" key="9">
    <source>
        <dbReference type="ARBA" id="ARBA00044673"/>
    </source>
</evidence>
<keyword evidence="4" id="KW-0547">Nucleotide-binding</keyword>
<dbReference type="AlphaFoldDB" id="A0A7C4D446"/>
<evidence type="ECO:0000256" key="5">
    <source>
        <dbReference type="ARBA" id="ARBA00022777"/>
    </source>
</evidence>
<accession>A0A7C4D446</accession>
<dbReference type="GO" id="GO:0051734">
    <property type="term" value="F:ATP-dependent polynucleotide 5'-hydroxyl-kinase activity"/>
    <property type="evidence" value="ECO:0007669"/>
    <property type="project" value="UniProtKB-EC"/>
</dbReference>
<dbReference type="SUPFAM" id="SSF52540">
    <property type="entry name" value="P-loop containing nucleoside triphosphate hydrolases"/>
    <property type="match status" value="1"/>
</dbReference>
<feature type="domain" description="Clp1 P-loop" evidence="10">
    <location>
        <begin position="109"/>
        <end position="288"/>
    </location>
</feature>
<evidence type="ECO:0000256" key="8">
    <source>
        <dbReference type="ARBA" id="ARBA00044641"/>
    </source>
</evidence>
<proteinExistence type="predicted"/>
<keyword evidence="3" id="KW-0808">Transferase</keyword>
<dbReference type="GO" id="GO:0006396">
    <property type="term" value="P:RNA processing"/>
    <property type="evidence" value="ECO:0007669"/>
    <property type="project" value="InterPro"/>
</dbReference>
<dbReference type="EC" id="2.7.1.78" evidence="2"/>
<evidence type="ECO:0000259" key="10">
    <source>
        <dbReference type="Pfam" id="PF16575"/>
    </source>
</evidence>
<evidence type="ECO:0000256" key="4">
    <source>
        <dbReference type="ARBA" id="ARBA00022741"/>
    </source>
</evidence>
<dbReference type="GO" id="GO:0005524">
    <property type="term" value="F:ATP binding"/>
    <property type="evidence" value="ECO:0007669"/>
    <property type="project" value="UniProtKB-KW"/>
</dbReference>
<evidence type="ECO:0000256" key="7">
    <source>
        <dbReference type="ARBA" id="ARBA00024737"/>
    </source>
</evidence>
<dbReference type="InterPro" id="IPR032319">
    <property type="entry name" value="CLP1_P"/>
</dbReference>
<organism evidence="12">
    <name type="scientific">Ignisphaera aggregans</name>
    <dbReference type="NCBI Taxonomy" id="334771"/>
    <lineage>
        <taxon>Archaea</taxon>
        <taxon>Thermoproteota</taxon>
        <taxon>Thermoprotei</taxon>
        <taxon>Desulfurococcales</taxon>
        <taxon>Desulfurococcaceae</taxon>
        <taxon>Ignisphaera</taxon>
    </lineage>
</organism>
<keyword evidence="5" id="KW-0418">Kinase</keyword>
<evidence type="ECO:0000256" key="2">
    <source>
        <dbReference type="ARBA" id="ARBA00012157"/>
    </source>
</evidence>
<dbReference type="Pfam" id="PF16575">
    <property type="entry name" value="CLP1_P"/>
    <property type="match status" value="1"/>
</dbReference>
<comment type="catalytic activity">
    <reaction evidence="8">
        <text>a 5'-end dephospho-ribonucleoside-RNA + ATP = a 5'-end 5'-phospho-ribonucleoside-RNA + ADP + H(+)</text>
        <dbReference type="Rhea" id="RHEA:54580"/>
        <dbReference type="Rhea" id="RHEA-COMP:13936"/>
        <dbReference type="Rhea" id="RHEA-COMP:15179"/>
        <dbReference type="ChEBI" id="CHEBI:15378"/>
        <dbReference type="ChEBI" id="CHEBI:30616"/>
        <dbReference type="ChEBI" id="CHEBI:138282"/>
        <dbReference type="ChEBI" id="CHEBI:138284"/>
        <dbReference type="ChEBI" id="CHEBI:456216"/>
        <dbReference type="EC" id="2.7.1.78"/>
    </reaction>
</comment>
<evidence type="ECO:0000256" key="1">
    <source>
        <dbReference type="ARBA" id="ARBA00001968"/>
    </source>
</evidence>
<dbReference type="PANTHER" id="PTHR12755:SF3">
    <property type="entry name" value="POLYNUCLEOTIDE 5'-HYDROXYL-KINASE NOL9"/>
    <property type="match status" value="1"/>
</dbReference>
<dbReference type="Gene3D" id="3.40.50.300">
    <property type="entry name" value="P-loop containing nucleotide triphosphate hydrolases"/>
    <property type="match status" value="1"/>
</dbReference>